<protein>
    <submittedName>
        <fullName evidence="2">Uncharacterized protein</fullName>
    </submittedName>
</protein>
<comment type="caution">
    <text evidence="2">The sequence shown here is derived from an EMBL/GenBank/DDBJ whole genome shotgun (WGS) entry which is preliminary data.</text>
</comment>
<dbReference type="AlphaFoldDB" id="A0AAW1Y3K4"/>
<feature type="region of interest" description="Disordered" evidence="1">
    <location>
        <begin position="43"/>
        <end position="66"/>
    </location>
</feature>
<accession>A0AAW1Y3K4</accession>
<organism evidence="2 3">
    <name type="scientific">Rubus argutus</name>
    <name type="common">Southern blackberry</name>
    <dbReference type="NCBI Taxonomy" id="59490"/>
    <lineage>
        <taxon>Eukaryota</taxon>
        <taxon>Viridiplantae</taxon>
        <taxon>Streptophyta</taxon>
        <taxon>Embryophyta</taxon>
        <taxon>Tracheophyta</taxon>
        <taxon>Spermatophyta</taxon>
        <taxon>Magnoliopsida</taxon>
        <taxon>eudicotyledons</taxon>
        <taxon>Gunneridae</taxon>
        <taxon>Pentapetalae</taxon>
        <taxon>rosids</taxon>
        <taxon>fabids</taxon>
        <taxon>Rosales</taxon>
        <taxon>Rosaceae</taxon>
        <taxon>Rosoideae</taxon>
        <taxon>Rosoideae incertae sedis</taxon>
        <taxon>Rubus</taxon>
    </lineage>
</organism>
<dbReference type="Proteomes" id="UP001457282">
    <property type="component" value="Unassembled WGS sequence"/>
</dbReference>
<dbReference type="EMBL" id="JBEDUW010000002">
    <property type="protein sequence ID" value="KAK9943509.1"/>
    <property type="molecule type" value="Genomic_DNA"/>
</dbReference>
<evidence type="ECO:0000313" key="3">
    <source>
        <dbReference type="Proteomes" id="UP001457282"/>
    </source>
</evidence>
<gene>
    <name evidence="2" type="ORF">M0R45_009115</name>
</gene>
<evidence type="ECO:0000256" key="1">
    <source>
        <dbReference type="SAM" id="MobiDB-lite"/>
    </source>
</evidence>
<evidence type="ECO:0000313" key="2">
    <source>
        <dbReference type="EMBL" id="KAK9943509.1"/>
    </source>
</evidence>
<sequence>MPPNYRRRPPIQTVAATISAQSSARRDLCRRAQLALRRLLLSHATPSHPPASHPAQLATCPQPPRRPSIQYVRSPLLAVDHHRRCNGAQITAESSAIL</sequence>
<reference evidence="2 3" key="1">
    <citation type="journal article" date="2023" name="G3 (Bethesda)">
        <title>A chromosome-length genome assembly and annotation of blackberry (Rubus argutus, cv. 'Hillquist').</title>
        <authorList>
            <person name="Bruna T."/>
            <person name="Aryal R."/>
            <person name="Dudchenko O."/>
            <person name="Sargent D.J."/>
            <person name="Mead D."/>
            <person name="Buti M."/>
            <person name="Cavallini A."/>
            <person name="Hytonen T."/>
            <person name="Andres J."/>
            <person name="Pham M."/>
            <person name="Weisz D."/>
            <person name="Mascagni F."/>
            <person name="Usai G."/>
            <person name="Natali L."/>
            <person name="Bassil N."/>
            <person name="Fernandez G.E."/>
            <person name="Lomsadze A."/>
            <person name="Armour M."/>
            <person name="Olukolu B."/>
            <person name="Poorten T."/>
            <person name="Britton C."/>
            <person name="Davik J."/>
            <person name="Ashrafi H."/>
            <person name="Aiden E.L."/>
            <person name="Borodovsky M."/>
            <person name="Worthington M."/>
        </authorList>
    </citation>
    <scope>NUCLEOTIDE SEQUENCE [LARGE SCALE GENOMIC DNA]</scope>
    <source>
        <strain evidence="2">PI 553951</strain>
    </source>
</reference>
<proteinExistence type="predicted"/>
<keyword evidence="3" id="KW-1185">Reference proteome</keyword>
<name>A0AAW1Y3K4_RUBAR</name>